<dbReference type="EMBL" id="JARMAB010000018">
    <property type="protein sequence ID" value="MED1203933.1"/>
    <property type="molecule type" value="Genomic_DNA"/>
</dbReference>
<dbReference type="RefSeq" id="WP_066265206.1">
    <property type="nucleotide sequence ID" value="NZ_JARMAB010000018.1"/>
</dbReference>
<comment type="caution">
    <text evidence="1">The sequence shown here is derived from an EMBL/GenBank/DDBJ whole genome shotgun (WGS) entry which is preliminary data.</text>
</comment>
<evidence type="ECO:0000313" key="2">
    <source>
        <dbReference type="Proteomes" id="UP001341444"/>
    </source>
</evidence>
<reference evidence="1 2" key="1">
    <citation type="submission" date="2023-03" db="EMBL/GenBank/DDBJ databases">
        <title>Bacillus Genome Sequencing.</title>
        <authorList>
            <person name="Dunlap C."/>
        </authorList>
    </citation>
    <scope>NUCLEOTIDE SEQUENCE [LARGE SCALE GENOMIC DNA]</scope>
    <source>
        <strain evidence="1 2">B-23453</strain>
    </source>
</reference>
<evidence type="ECO:0000313" key="1">
    <source>
        <dbReference type="EMBL" id="MED1203933.1"/>
    </source>
</evidence>
<sequence length="117" mass="13768">MIITFIIILVLYRRYAPIGQAFCQLTGQEILLDVGNYQTVFKDPVDNAIKIPYGYLKRYFKEIPNKKIIIIAEDYPEKNLAIRFLHQKGYQVKEYIIIDGERENAQSLRCLNKCLHE</sequence>
<proteinExistence type="predicted"/>
<accession>A0ABU6MGY2</accession>
<keyword evidence="2" id="KW-1185">Reference proteome</keyword>
<organism evidence="1 2">
    <name type="scientific">Heyndrickxia acidicola</name>
    <dbReference type="NCBI Taxonomy" id="209389"/>
    <lineage>
        <taxon>Bacteria</taxon>
        <taxon>Bacillati</taxon>
        <taxon>Bacillota</taxon>
        <taxon>Bacilli</taxon>
        <taxon>Bacillales</taxon>
        <taxon>Bacillaceae</taxon>
        <taxon>Heyndrickxia</taxon>
    </lineage>
</organism>
<protein>
    <submittedName>
        <fullName evidence="1">Sulfurtransferase</fullName>
    </submittedName>
</protein>
<dbReference type="Proteomes" id="UP001341444">
    <property type="component" value="Unassembled WGS sequence"/>
</dbReference>
<gene>
    <name evidence="1" type="ORF">P4T90_12805</name>
</gene>
<name>A0ABU6MGY2_9BACI</name>